<keyword evidence="3" id="KW-1133">Transmembrane helix</keyword>
<proteinExistence type="predicted"/>
<dbReference type="SUPFAM" id="SSF74653">
    <property type="entry name" value="TolA/TonB C-terminal domain"/>
    <property type="match status" value="1"/>
</dbReference>
<accession>A0ABT9E0M2</accession>
<feature type="compositionally biased region" description="Low complexity" evidence="5">
    <location>
        <begin position="213"/>
        <end position="230"/>
    </location>
</feature>
<dbReference type="RefSeq" id="WP_305104588.1">
    <property type="nucleotide sequence ID" value="NZ_JAUTWS010000013.1"/>
</dbReference>
<feature type="compositionally biased region" description="Pro residues" evidence="5">
    <location>
        <begin position="107"/>
        <end position="119"/>
    </location>
</feature>
<evidence type="ECO:0000256" key="4">
    <source>
        <dbReference type="ARBA" id="ARBA00023136"/>
    </source>
</evidence>
<dbReference type="PRINTS" id="PR01217">
    <property type="entry name" value="PRICHEXTENSN"/>
</dbReference>
<feature type="compositionally biased region" description="Pro residues" evidence="5">
    <location>
        <begin position="202"/>
        <end position="212"/>
    </location>
</feature>
<evidence type="ECO:0000256" key="3">
    <source>
        <dbReference type="ARBA" id="ARBA00022989"/>
    </source>
</evidence>
<evidence type="ECO:0000313" key="8">
    <source>
        <dbReference type="Proteomes" id="UP001243009"/>
    </source>
</evidence>
<dbReference type="Pfam" id="PF03544">
    <property type="entry name" value="TonB_C"/>
    <property type="match status" value="1"/>
</dbReference>
<evidence type="ECO:0000256" key="2">
    <source>
        <dbReference type="ARBA" id="ARBA00022692"/>
    </source>
</evidence>
<sequence>MRQRQRPTRRASALGSGLAASLVLHGAAGAVVAVALAWRTLPSPPGAEAALEMVWLPATDAPADVAPPEAPGQSAAVATLAPLAAEGTEPEDALATQLLGALQQAAPAPPAEPPLPPLSFPAMEAAEPPPDPATLFAPEPTAAAEAAPPQPPVQLAALPEPMPPPEEPPAATPPDPPMQVAALPVPLRPAPEPAAVEQAVLPLPPPLPPPAPRRAATAPPAAAPHAATPPTAAPQPAAMPVPAPAAPEPAAIPVLSGQPRFRRPPAPPTYPDRAREAGIEGTALLRLRVGADGTTLEIRLLRSAGNRWLDEAAQAAARRWEIAPALQNGRAIEAWVEVPVRFRLDE</sequence>
<evidence type="ECO:0000259" key="6">
    <source>
        <dbReference type="PROSITE" id="PS52015"/>
    </source>
</evidence>
<protein>
    <submittedName>
        <fullName evidence="7">Energy transducer TonB</fullName>
    </submittedName>
</protein>
<dbReference type="EMBL" id="JAUTWS010000013">
    <property type="protein sequence ID" value="MDO9709721.1"/>
    <property type="molecule type" value="Genomic_DNA"/>
</dbReference>
<feature type="compositionally biased region" description="Pro residues" evidence="5">
    <location>
        <begin position="231"/>
        <end position="247"/>
    </location>
</feature>
<feature type="compositionally biased region" description="Pro residues" evidence="5">
    <location>
        <begin position="160"/>
        <end position="177"/>
    </location>
</feature>
<reference evidence="7 8" key="1">
    <citation type="submission" date="2023-08" db="EMBL/GenBank/DDBJ databases">
        <title>The draft genome sequence of Paracraurococcus sp. LOR1-02.</title>
        <authorList>
            <person name="Kingkaew E."/>
            <person name="Tanasupawat S."/>
        </authorList>
    </citation>
    <scope>NUCLEOTIDE SEQUENCE [LARGE SCALE GENOMIC DNA]</scope>
    <source>
        <strain evidence="7 8">LOR1-02</strain>
    </source>
</reference>
<dbReference type="NCBIfam" id="TIGR01352">
    <property type="entry name" value="tonB_Cterm"/>
    <property type="match status" value="1"/>
</dbReference>
<dbReference type="InterPro" id="IPR006260">
    <property type="entry name" value="TonB/TolA_C"/>
</dbReference>
<keyword evidence="8" id="KW-1185">Reference proteome</keyword>
<feature type="region of interest" description="Disordered" evidence="5">
    <location>
        <begin position="200"/>
        <end position="274"/>
    </location>
</feature>
<evidence type="ECO:0000313" key="7">
    <source>
        <dbReference type="EMBL" id="MDO9709721.1"/>
    </source>
</evidence>
<comment type="subcellular location">
    <subcellularLocation>
        <location evidence="1">Membrane</location>
        <topology evidence="1">Single-pass membrane protein</topology>
    </subcellularLocation>
</comment>
<feature type="region of interest" description="Disordered" evidence="5">
    <location>
        <begin position="104"/>
        <end position="185"/>
    </location>
</feature>
<dbReference type="Gene3D" id="3.30.1150.10">
    <property type="match status" value="1"/>
</dbReference>
<organism evidence="7 8">
    <name type="scientific">Paracraurococcus lichenis</name>
    <dbReference type="NCBI Taxonomy" id="3064888"/>
    <lineage>
        <taxon>Bacteria</taxon>
        <taxon>Pseudomonadati</taxon>
        <taxon>Pseudomonadota</taxon>
        <taxon>Alphaproteobacteria</taxon>
        <taxon>Acetobacterales</taxon>
        <taxon>Roseomonadaceae</taxon>
        <taxon>Paracraurococcus</taxon>
    </lineage>
</organism>
<keyword evidence="2" id="KW-0812">Transmembrane</keyword>
<comment type="caution">
    <text evidence="7">The sequence shown here is derived from an EMBL/GenBank/DDBJ whole genome shotgun (WGS) entry which is preliminary data.</text>
</comment>
<evidence type="ECO:0000256" key="5">
    <source>
        <dbReference type="SAM" id="MobiDB-lite"/>
    </source>
</evidence>
<feature type="compositionally biased region" description="Low complexity" evidence="5">
    <location>
        <begin position="133"/>
        <end position="159"/>
    </location>
</feature>
<gene>
    <name evidence="7" type="ORF">Q7A36_15320</name>
</gene>
<dbReference type="PROSITE" id="PS52015">
    <property type="entry name" value="TONB_CTD"/>
    <property type="match status" value="1"/>
</dbReference>
<dbReference type="Proteomes" id="UP001243009">
    <property type="component" value="Unassembled WGS sequence"/>
</dbReference>
<keyword evidence="4" id="KW-0472">Membrane</keyword>
<dbReference type="InterPro" id="IPR037682">
    <property type="entry name" value="TonB_C"/>
</dbReference>
<evidence type="ECO:0000256" key="1">
    <source>
        <dbReference type="ARBA" id="ARBA00004167"/>
    </source>
</evidence>
<name>A0ABT9E0M2_9PROT</name>
<feature type="domain" description="TonB C-terminal" evidence="6">
    <location>
        <begin position="255"/>
        <end position="346"/>
    </location>
</feature>